<dbReference type="RefSeq" id="WP_162375387.1">
    <property type="nucleotide sequence ID" value="NZ_JBHTKN010000003.1"/>
</dbReference>
<evidence type="ECO:0000256" key="1">
    <source>
        <dbReference type="SAM" id="SignalP"/>
    </source>
</evidence>
<gene>
    <name evidence="3" type="ORF">ACFQ2N_06770</name>
</gene>
<dbReference type="Proteomes" id="UP001597033">
    <property type="component" value="Unassembled WGS sequence"/>
</dbReference>
<dbReference type="SUPFAM" id="SSF56024">
    <property type="entry name" value="Phospholipase D/nuclease"/>
    <property type="match status" value="2"/>
</dbReference>
<dbReference type="CDD" id="cd09111">
    <property type="entry name" value="PLDc_ymdC_like_1"/>
    <property type="match status" value="1"/>
</dbReference>
<evidence type="ECO:0000259" key="2">
    <source>
        <dbReference type="PROSITE" id="PS50035"/>
    </source>
</evidence>
<dbReference type="SMART" id="SM00155">
    <property type="entry name" value="PLDc"/>
    <property type="match status" value="2"/>
</dbReference>
<dbReference type="CDD" id="cd09113">
    <property type="entry name" value="PLDc_ymdC_like_2"/>
    <property type="match status" value="1"/>
</dbReference>
<feature type="signal peptide" evidence="1">
    <location>
        <begin position="1"/>
        <end position="30"/>
    </location>
</feature>
<dbReference type="PROSITE" id="PS51257">
    <property type="entry name" value="PROKAR_LIPOPROTEIN"/>
    <property type="match status" value="1"/>
</dbReference>
<dbReference type="Pfam" id="PF13091">
    <property type="entry name" value="PLDc_2"/>
    <property type="match status" value="2"/>
</dbReference>
<dbReference type="Gene3D" id="3.30.870.10">
    <property type="entry name" value="Endonuclease Chain A"/>
    <property type="match status" value="2"/>
</dbReference>
<dbReference type="InterPro" id="IPR001736">
    <property type="entry name" value="PLipase_D/transphosphatidylase"/>
</dbReference>
<evidence type="ECO:0000313" key="4">
    <source>
        <dbReference type="Proteomes" id="UP001597033"/>
    </source>
</evidence>
<proteinExistence type="predicted"/>
<sequence length="514" mass="55324">MAVRCPSIPRACAWLALALLAGCAQLPPRAETPPDALLPPATEGAIAERTLPAEAAHPGQSGFRLVGDGAEAYALRAYSAQAAVTGVDIQTYIWHDDLTGRMLARQALQAADRGVRVRILADDLDARAKNAGLAALDAHPRIEVRLYNPLASRSGTLSLAGEFGTGFKRLNHRMHNKSWIVDGRMALVGGRNLGNEYFAASDGPNFVDLDLLIVGPAVGEVARNFERFWDSPSNYPIAQLSPDQSSPERLQALRGVLEQAAADLHGSPYAQVLREDPKVQRLLEGGGALHWSPRWRFVSDDPLKATLPAEERSEVVKVLLPELQRAARRLLVISPYFVPGARGTAELAAAEARGATVQVLTNSLAANDVAAVHGGYSRYRRPLLEQGVEIWELKPGGGPANFSLKGSSGSSLHTKAMVIDDGTIFVGSYNLDPRSTSLNSEQGILVEHPALASELAALFAQQTAPAHAWKATLDAQGRLRWSDGDATWTREPEATASQRAQAWLMRVLPVESQL</sequence>
<dbReference type="PANTHER" id="PTHR21248:SF12">
    <property type="entry name" value="CARDIOLIPIN SYNTHASE C"/>
    <property type="match status" value="1"/>
</dbReference>
<dbReference type="EMBL" id="JBHTKN010000003">
    <property type="protein sequence ID" value="MFD1042044.1"/>
    <property type="molecule type" value="Genomic_DNA"/>
</dbReference>
<dbReference type="PROSITE" id="PS50035">
    <property type="entry name" value="PLD"/>
    <property type="match status" value="2"/>
</dbReference>
<protein>
    <submittedName>
        <fullName evidence="3">Phospholipase D family protein</fullName>
    </submittedName>
</protein>
<dbReference type="InterPro" id="IPR025202">
    <property type="entry name" value="PLD-like_dom"/>
</dbReference>
<feature type="domain" description="PLD phosphodiesterase" evidence="2">
    <location>
        <begin position="408"/>
        <end position="435"/>
    </location>
</feature>
<accession>A0ABW3LXE8</accession>
<feature type="domain" description="PLD phosphodiesterase" evidence="2">
    <location>
        <begin position="170"/>
        <end position="197"/>
    </location>
</feature>
<name>A0ABW3LXE8_9GAMM</name>
<reference evidence="4" key="1">
    <citation type="journal article" date="2019" name="Int. J. Syst. Evol. Microbiol.">
        <title>The Global Catalogue of Microorganisms (GCM) 10K type strain sequencing project: providing services to taxonomists for standard genome sequencing and annotation.</title>
        <authorList>
            <consortium name="The Broad Institute Genomics Platform"/>
            <consortium name="The Broad Institute Genome Sequencing Center for Infectious Disease"/>
            <person name="Wu L."/>
            <person name="Ma J."/>
        </authorList>
    </citation>
    <scope>NUCLEOTIDE SEQUENCE [LARGE SCALE GENOMIC DNA]</scope>
    <source>
        <strain evidence="4">CCUG 55854</strain>
    </source>
</reference>
<evidence type="ECO:0000313" key="3">
    <source>
        <dbReference type="EMBL" id="MFD1042044.1"/>
    </source>
</evidence>
<organism evidence="3 4">
    <name type="scientific">Pseudoxanthomonas kaohsiungensis</name>
    <dbReference type="NCBI Taxonomy" id="283923"/>
    <lineage>
        <taxon>Bacteria</taxon>
        <taxon>Pseudomonadati</taxon>
        <taxon>Pseudomonadota</taxon>
        <taxon>Gammaproteobacteria</taxon>
        <taxon>Lysobacterales</taxon>
        <taxon>Lysobacteraceae</taxon>
        <taxon>Pseudoxanthomonas</taxon>
    </lineage>
</organism>
<comment type="caution">
    <text evidence="3">The sequence shown here is derived from an EMBL/GenBank/DDBJ whole genome shotgun (WGS) entry which is preliminary data.</text>
</comment>
<keyword evidence="1" id="KW-0732">Signal</keyword>
<dbReference type="PANTHER" id="PTHR21248">
    <property type="entry name" value="CARDIOLIPIN SYNTHASE"/>
    <property type="match status" value="1"/>
</dbReference>
<keyword evidence="4" id="KW-1185">Reference proteome</keyword>
<feature type="chain" id="PRO_5047305109" evidence="1">
    <location>
        <begin position="31"/>
        <end position="514"/>
    </location>
</feature>